<organism evidence="1 2">
    <name type="scientific">Araneus ventricosus</name>
    <name type="common">Orbweaver spider</name>
    <name type="synonym">Epeira ventricosa</name>
    <dbReference type="NCBI Taxonomy" id="182803"/>
    <lineage>
        <taxon>Eukaryota</taxon>
        <taxon>Metazoa</taxon>
        <taxon>Ecdysozoa</taxon>
        <taxon>Arthropoda</taxon>
        <taxon>Chelicerata</taxon>
        <taxon>Arachnida</taxon>
        <taxon>Araneae</taxon>
        <taxon>Araneomorphae</taxon>
        <taxon>Entelegynae</taxon>
        <taxon>Araneoidea</taxon>
        <taxon>Araneidae</taxon>
        <taxon>Araneus</taxon>
    </lineage>
</organism>
<sequence length="102" mass="12026">MHGFTNSSKDRYEFTDYLDNQKTRHCVVSSRAEKPIKIVIKGLPRHTETEEIKEGRIKKAFHVAKVNQLRRFTDKKPLDIFQVHLLKSENLKEIYSLDNLIT</sequence>
<name>A0A4Y2L3K0_ARAVE</name>
<comment type="caution">
    <text evidence="1">The sequence shown here is derived from an EMBL/GenBank/DDBJ whole genome shotgun (WGS) entry which is preliminary data.</text>
</comment>
<protein>
    <submittedName>
        <fullName evidence="1">Uncharacterized protein</fullName>
    </submittedName>
</protein>
<gene>
    <name evidence="1" type="ORF">AVEN_234176_1</name>
</gene>
<dbReference type="Proteomes" id="UP000499080">
    <property type="component" value="Unassembled WGS sequence"/>
</dbReference>
<dbReference type="EMBL" id="BGPR01005312">
    <property type="protein sequence ID" value="GBN08999.1"/>
    <property type="molecule type" value="Genomic_DNA"/>
</dbReference>
<dbReference type="OrthoDB" id="8123891at2759"/>
<reference evidence="1 2" key="1">
    <citation type="journal article" date="2019" name="Sci. Rep.">
        <title>Orb-weaving spider Araneus ventricosus genome elucidates the spidroin gene catalogue.</title>
        <authorList>
            <person name="Kono N."/>
            <person name="Nakamura H."/>
            <person name="Ohtoshi R."/>
            <person name="Moran D.A.P."/>
            <person name="Shinohara A."/>
            <person name="Yoshida Y."/>
            <person name="Fujiwara M."/>
            <person name="Mori M."/>
            <person name="Tomita M."/>
            <person name="Arakawa K."/>
        </authorList>
    </citation>
    <scope>NUCLEOTIDE SEQUENCE [LARGE SCALE GENOMIC DNA]</scope>
</reference>
<proteinExistence type="predicted"/>
<evidence type="ECO:0000313" key="2">
    <source>
        <dbReference type="Proteomes" id="UP000499080"/>
    </source>
</evidence>
<dbReference type="AlphaFoldDB" id="A0A4Y2L3K0"/>
<keyword evidence="2" id="KW-1185">Reference proteome</keyword>
<evidence type="ECO:0000313" key="1">
    <source>
        <dbReference type="EMBL" id="GBN08999.1"/>
    </source>
</evidence>
<accession>A0A4Y2L3K0</accession>